<dbReference type="AlphaFoldDB" id="H0I3S5"/>
<dbReference type="Proteomes" id="UP000003250">
    <property type="component" value="Unassembled WGS sequence"/>
</dbReference>
<reference evidence="1 2" key="1">
    <citation type="journal article" date="2012" name="J. Bacteriol.">
        <title>Draft Genome Sequence of Mesorhizobium alhagi CCNWXJ12-2T, a Novel Salt-Resistant Species Isolated from the Desert of Northwestern China.</title>
        <authorList>
            <person name="Zhou M."/>
            <person name="Chen W."/>
            <person name="Chen H."/>
            <person name="Wei G."/>
        </authorList>
    </citation>
    <scope>NUCLEOTIDE SEQUENCE [LARGE SCALE GENOMIC DNA]</scope>
    <source>
        <strain evidence="1 2">CCNWXJ12-2</strain>
    </source>
</reference>
<proteinExistence type="predicted"/>
<sequence length="33" mass="3477">MLTDEDGGGREFLSGGRPNMPFFAARAFSSASP</sequence>
<accession>H0I3S5</accession>
<evidence type="ECO:0000313" key="1">
    <source>
        <dbReference type="EMBL" id="EHK52340.1"/>
    </source>
</evidence>
<evidence type="ECO:0000313" key="2">
    <source>
        <dbReference type="Proteomes" id="UP000003250"/>
    </source>
</evidence>
<gene>
    <name evidence="1" type="ORF">MAXJ12_35701</name>
</gene>
<name>H0I3S5_9HYPH</name>
<protein>
    <submittedName>
        <fullName evidence="1">Uncharacterized protein</fullName>
    </submittedName>
</protein>
<organism evidence="1 2">
    <name type="scientific">Mesorhizobium alhagi CCNWXJ12-2</name>
    <dbReference type="NCBI Taxonomy" id="1107882"/>
    <lineage>
        <taxon>Bacteria</taxon>
        <taxon>Pseudomonadati</taxon>
        <taxon>Pseudomonadota</taxon>
        <taxon>Alphaproteobacteria</taxon>
        <taxon>Hyphomicrobiales</taxon>
        <taxon>Phyllobacteriaceae</taxon>
        <taxon>Allomesorhizobium</taxon>
    </lineage>
</organism>
<dbReference type="EMBL" id="AHAM01000337">
    <property type="protein sequence ID" value="EHK52340.1"/>
    <property type="molecule type" value="Genomic_DNA"/>
</dbReference>
<keyword evidence="2" id="KW-1185">Reference proteome</keyword>